<comment type="caution">
    <text evidence="2">The sequence shown here is derived from an EMBL/GenBank/DDBJ whole genome shotgun (WGS) entry which is preliminary data.</text>
</comment>
<protein>
    <submittedName>
        <fullName evidence="2">Trp biosynthesis-associated membrane protein</fullName>
    </submittedName>
</protein>
<name>A0ABT8FEN4_9ACTN</name>
<keyword evidence="3" id="KW-1185">Reference proteome</keyword>
<dbReference type="RefSeq" id="WP_300952141.1">
    <property type="nucleotide sequence ID" value="NZ_JAUHJQ010000002.1"/>
</dbReference>
<reference evidence="2" key="1">
    <citation type="submission" date="2023-06" db="EMBL/GenBank/DDBJ databases">
        <title>Draft genome sequence of Nocardioides sp. SOB77.</title>
        <authorList>
            <person name="Zhang G."/>
        </authorList>
    </citation>
    <scope>NUCLEOTIDE SEQUENCE</scope>
    <source>
        <strain evidence="2">SOB77</strain>
    </source>
</reference>
<accession>A0ABT8FEN4</accession>
<evidence type="ECO:0000256" key="1">
    <source>
        <dbReference type="SAM" id="Phobius"/>
    </source>
</evidence>
<dbReference type="Pfam" id="PF09534">
    <property type="entry name" value="Trp_oprn_chp"/>
    <property type="match status" value="1"/>
</dbReference>
<proteinExistence type="predicted"/>
<feature type="transmembrane region" description="Helical" evidence="1">
    <location>
        <begin position="95"/>
        <end position="119"/>
    </location>
</feature>
<keyword evidence="1" id="KW-0472">Membrane</keyword>
<sequence>MAEPAPSPEHAPAAPAAGGRRTFGPVVLLGLAGGTLAAVGGSRPWAEAGDDGGAAALAGYALSDAGEMPAATAAALVVLACWGVVLVTRRRVRRGVAVLGAVAAVGLVAAVVVGWSATVDDVRALYDDTGTVPDIGRTAWFWASALGSVATLVASVLAVRLVPTWPEMGTRYDAPAGAAGAPAATVPPEDATNIDLWKAMDEGRDPTA</sequence>
<dbReference type="InterPro" id="IPR019051">
    <property type="entry name" value="Trp_biosyn_TM_oprn/chp"/>
</dbReference>
<feature type="transmembrane region" description="Helical" evidence="1">
    <location>
        <begin position="139"/>
        <end position="162"/>
    </location>
</feature>
<feature type="transmembrane region" description="Helical" evidence="1">
    <location>
        <begin position="70"/>
        <end position="88"/>
    </location>
</feature>
<evidence type="ECO:0000313" key="2">
    <source>
        <dbReference type="EMBL" id="MDN4173069.1"/>
    </source>
</evidence>
<gene>
    <name evidence="2" type="ORF">QWY28_08960</name>
</gene>
<evidence type="ECO:0000313" key="3">
    <source>
        <dbReference type="Proteomes" id="UP001168620"/>
    </source>
</evidence>
<keyword evidence="1" id="KW-0812">Transmembrane</keyword>
<dbReference type="Proteomes" id="UP001168620">
    <property type="component" value="Unassembled WGS sequence"/>
</dbReference>
<dbReference type="EMBL" id="JAUHJQ010000002">
    <property type="protein sequence ID" value="MDN4173069.1"/>
    <property type="molecule type" value="Genomic_DNA"/>
</dbReference>
<organism evidence="2 3">
    <name type="scientific">Nocardioides oceani</name>
    <dbReference type="NCBI Taxonomy" id="3058369"/>
    <lineage>
        <taxon>Bacteria</taxon>
        <taxon>Bacillati</taxon>
        <taxon>Actinomycetota</taxon>
        <taxon>Actinomycetes</taxon>
        <taxon>Propionibacteriales</taxon>
        <taxon>Nocardioidaceae</taxon>
        <taxon>Nocardioides</taxon>
    </lineage>
</organism>
<keyword evidence="1" id="KW-1133">Transmembrane helix</keyword>